<keyword evidence="1" id="KW-0472">Membrane</keyword>
<dbReference type="AlphaFoldDB" id="A0AAN6YI49"/>
<reference evidence="2" key="2">
    <citation type="submission" date="2023-05" db="EMBL/GenBank/DDBJ databases">
        <authorList>
            <consortium name="Lawrence Berkeley National Laboratory"/>
            <person name="Steindorff A."/>
            <person name="Hensen N."/>
            <person name="Bonometti L."/>
            <person name="Westerberg I."/>
            <person name="Brannstrom I.O."/>
            <person name="Guillou S."/>
            <person name="Cros-Aarteil S."/>
            <person name="Calhoun S."/>
            <person name="Haridas S."/>
            <person name="Kuo A."/>
            <person name="Mondo S."/>
            <person name="Pangilinan J."/>
            <person name="Riley R."/>
            <person name="Labutti K."/>
            <person name="Andreopoulos B."/>
            <person name="Lipzen A."/>
            <person name="Chen C."/>
            <person name="Yanf M."/>
            <person name="Daum C."/>
            <person name="Ng V."/>
            <person name="Clum A."/>
            <person name="Ohm R."/>
            <person name="Martin F."/>
            <person name="Silar P."/>
            <person name="Natvig D."/>
            <person name="Lalanne C."/>
            <person name="Gautier V."/>
            <person name="Ament-Velasquez S.L."/>
            <person name="Kruys A."/>
            <person name="Hutchinson M.I."/>
            <person name="Powell A.J."/>
            <person name="Barry K."/>
            <person name="Miller A.N."/>
            <person name="Grigoriev I.V."/>
            <person name="Debuchy R."/>
            <person name="Gladieux P."/>
            <person name="Thoren M.H."/>
            <person name="Johannesson H."/>
        </authorList>
    </citation>
    <scope>NUCLEOTIDE SEQUENCE</scope>
    <source>
        <strain evidence="2">PSN293</strain>
    </source>
</reference>
<keyword evidence="3" id="KW-1185">Reference proteome</keyword>
<keyword evidence="1" id="KW-0812">Transmembrane</keyword>
<gene>
    <name evidence="2" type="ORF">QBC37DRAFT_166030</name>
</gene>
<evidence type="ECO:0000313" key="3">
    <source>
        <dbReference type="Proteomes" id="UP001301769"/>
    </source>
</evidence>
<evidence type="ECO:0000313" key="2">
    <source>
        <dbReference type="EMBL" id="KAK4219000.1"/>
    </source>
</evidence>
<organism evidence="2 3">
    <name type="scientific">Rhypophila decipiens</name>
    <dbReference type="NCBI Taxonomy" id="261697"/>
    <lineage>
        <taxon>Eukaryota</taxon>
        <taxon>Fungi</taxon>
        <taxon>Dikarya</taxon>
        <taxon>Ascomycota</taxon>
        <taxon>Pezizomycotina</taxon>
        <taxon>Sordariomycetes</taxon>
        <taxon>Sordariomycetidae</taxon>
        <taxon>Sordariales</taxon>
        <taxon>Naviculisporaceae</taxon>
        <taxon>Rhypophila</taxon>
    </lineage>
</organism>
<feature type="transmembrane region" description="Helical" evidence="1">
    <location>
        <begin position="48"/>
        <end position="66"/>
    </location>
</feature>
<proteinExistence type="predicted"/>
<protein>
    <submittedName>
        <fullName evidence="2">Uncharacterized protein</fullName>
    </submittedName>
</protein>
<reference evidence="2" key="1">
    <citation type="journal article" date="2023" name="Mol. Phylogenet. Evol.">
        <title>Genome-scale phylogeny and comparative genomics of the fungal order Sordariales.</title>
        <authorList>
            <person name="Hensen N."/>
            <person name="Bonometti L."/>
            <person name="Westerberg I."/>
            <person name="Brannstrom I.O."/>
            <person name="Guillou S."/>
            <person name="Cros-Aarteil S."/>
            <person name="Calhoun S."/>
            <person name="Haridas S."/>
            <person name="Kuo A."/>
            <person name="Mondo S."/>
            <person name="Pangilinan J."/>
            <person name="Riley R."/>
            <person name="LaButti K."/>
            <person name="Andreopoulos B."/>
            <person name="Lipzen A."/>
            <person name="Chen C."/>
            <person name="Yan M."/>
            <person name="Daum C."/>
            <person name="Ng V."/>
            <person name="Clum A."/>
            <person name="Steindorff A."/>
            <person name="Ohm R.A."/>
            <person name="Martin F."/>
            <person name="Silar P."/>
            <person name="Natvig D.O."/>
            <person name="Lalanne C."/>
            <person name="Gautier V."/>
            <person name="Ament-Velasquez S.L."/>
            <person name="Kruys A."/>
            <person name="Hutchinson M.I."/>
            <person name="Powell A.J."/>
            <person name="Barry K."/>
            <person name="Miller A.N."/>
            <person name="Grigoriev I.V."/>
            <person name="Debuchy R."/>
            <person name="Gladieux P."/>
            <person name="Hiltunen Thoren M."/>
            <person name="Johannesson H."/>
        </authorList>
    </citation>
    <scope>NUCLEOTIDE SEQUENCE</scope>
    <source>
        <strain evidence="2">PSN293</strain>
    </source>
</reference>
<name>A0AAN6YI49_9PEZI</name>
<dbReference type="EMBL" id="MU858050">
    <property type="protein sequence ID" value="KAK4219000.1"/>
    <property type="molecule type" value="Genomic_DNA"/>
</dbReference>
<sequence length="216" mass="25048">MVPFFFLPRGQAGQEFFLHFSFLPQDHKKGPSGNYPRKWEGPGRSSRILLFFFFFFAFLFSPWVGWNGWRFLFRGRLGGFSLLVHSQVSELTWFEVNMTIHPFRIPRTYLPTRYLVAVLLCTKEIFVYNASLASIDRVRLVQVKGAVYEDKAFAAQARACHLLGEERGVKGRLVGLTENSLVYMICWYLPKNLLDSHQVTDLLGRQTVQCMKPLLK</sequence>
<accession>A0AAN6YI49</accession>
<keyword evidence="1" id="KW-1133">Transmembrane helix</keyword>
<comment type="caution">
    <text evidence="2">The sequence shown here is derived from an EMBL/GenBank/DDBJ whole genome shotgun (WGS) entry which is preliminary data.</text>
</comment>
<dbReference type="Proteomes" id="UP001301769">
    <property type="component" value="Unassembled WGS sequence"/>
</dbReference>
<evidence type="ECO:0000256" key="1">
    <source>
        <dbReference type="SAM" id="Phobius"/>
    </source>
</evidence>